<dbReference type="PATRIC" id="fig|652.5.peg.2771"/>
<dbReference type="EMBL" id="CP013067">
    <property type="protein sequence ID" value="ALP39928.1"/>
    <property type="molecule type" value="Genomic_DNA"/>
</dbReference>
<sequence length="405" mass="44098">MTQVTSAQANKILQVALFTEANRAHSLVNMLTEEAPKGVKINGGKQTSHGAPVVRVTDLTKNAGDEVDMQIFHQLSGRPTMGDKKIAGRLDSLSKADFSLKINQSRHGVDAGGKMSQKRTKHNLRQVARTLLADGYYGRLTDQRAMVQLAGARGDYMADDIILPLADDNEFAEIMINPITAPTYERHFFGGDATSFEAIDAADRFNLGCVDNMALFLAEMAHPIQPIRLASDPSGGEPLYLLYVSPRQWHDFYTSSSGKDWQAMLAAVLERSKGWSHPVFRGESAMWRNILVKQYKGMPIRFNQGSTVKVCAANSVSGVEVAKTAGTTIDRAVLLGGQALANAFGSGEEGGAFNMHEEKTDHGNSTEISVGWISGLQKIRFEQKNGNVQDHGCMALDTAISPITR</sequence>
<gene>
    <name evidence="1" type="ORF">WL1483_509</name>
</gene>
<proteinExistence type="predicted"/>
<protein>
    <submittedName>
        <fullName evidence="1">Virion structural protein</fullName>
    </submittedName>
</protein>
<accession>A0A0S2SDZ7</accession>
<organism evidence="1 2">
    <name type="scientific">Aeromonas schubertii</name>
    <dbReference type="NCBI Taxonomy" id="652"/>
    <lineage>
        <taxon>Bacteria</taxon>
        <taxon>Pseudomonadati</taxon>
        <taxon>Pseudomonadota</taxon>
        <taxon>Gammaproteobacteria</taxon>
        <taxon>Aeromonadales</taxon>
        <taxon>Aeromonadaceae</taxon>
        <taxon>Aeromonas</taxon>
    </lineage>
</organism>
<reference evidence="2" key="1">
    <citation type="submission" date="2015-10" db="EMBL/GenBank/DDBJ databases">
        <title>Complete Genome Sequence of Aeromonas schubertii strain WL1483.</title>
        <authorList>
            <person name="Liu L."/>
        </authorList>
    </citation>
    <scope>NUCLEOTIDE SEQUENCE [LARGE SCALE GENOMIC DNA]</scope>
    <source>
        <strain evidence="2">WL1483</strain>
    </source>
</reference>
<dbReference type="RefSeq" id="WP_060586774.1">
    <property type="nucleotide sequence ID" value="NZ_CP013067.1"/>
</dbReference>
<reference evidence="1 2" key="2">
    <citation type="journal article" date="2016" name="Genome Announc.">
        <title>Complete Genome Sequence of the Highly Virulent Aeromonas schubertii Strain WL1483, Isolated from Diseased Snakehead Fish (Channa argus) in China.</title>
        <authorList>
            <person name="Liu L."/>
            <person name="Li N."/>
            <person name="Zhang D."/>
            <person name="Fu X."/>
            <person name="Shi C."/>
            <person name="Lin Q."/>
            <person name="Hao G."/>
        </authorList>
    </citation>
    <scope>NUCLEOTIDE SEQUENCE [LARGE SCALE GENOMIC DNA]</scope>
    <source>
        <strain evidence="1 2">WL1483</strain>
    </source>
</reference>
<dbReference type="KEGG" id="asr:WL1483_509"/>
<dbReference type="AlphaFoldDB" id="A0A0S2SDZ7"/>
<dbReference type="Pfam" id="PF13252">
    <property type="entry name" value="Phage_capsid_3"/>
    <property type="match status" value="1"/>
</dbReference>
<dbReference type="InterPro" id="IPR025267">
    <property type="entry name" value="ORF017-like"/>
</dbReference>
<dbReference type="Proteomes" id="UP000058114">
    <property type="component" value="Chromosome"/>
</dbReference>
<dbReference type="NCBIfam" id="TIGR04387">
    <property type="entry name" value="capsid_maj_N4"/>
    <property type="match status" value="1"/>
</dbReference>
<name>A0A0S2SDZ7_9GAMM</name>
<evidence type="ECO:0000313" key="2">
    <source>
        <dbReference type="Proteomes" id="UP000058114"/>
    </source>
</evidence>
<evidence type="ECO:0000313" key="1">
    <source>
        <dbReference type="EMBL" id="ALP39928.1"/>
    </source>
</evidence>